<evidence type="ECO:0000313" key="2">
    <source>
        <dbReference type="EMBL" id="KAJ8409605.1"/>
    </source>
</evidence>
<dbReference type="EMBL" id="JAINUG010000030">
    <property type="protein sequence ID" value="KAJ8409605.1"/>
    <property type="molecule type" value="Genomic_DNA"/>
</dbReference>
<gene>
    <name evidence="2" type="ORF">AAFF_G00230060</name>
</gene>
<evidence type="ECO:0000313" key="3">
    <source>
        <dbReference type="Proteomes" id="UP001221898"/>
    </source>
</evidence>
<sequence length="141" mass="15016">MSDGQWAAGSGQAGGLPSALWTSLGALRQSGERSPRPVLFRFTTRLNSRSRGPHSPTGTRTAADEAPRPFRTCQSDPLISMVTGSPGLTDGSGAADINQPDPCRVPPVENSTEASRRFAKMRSVQFREGFLIVSDARAAIM</sequence>
<evidence type="ECO:0000256" key="1">
    <source>
        <dbReference type="SAM" id="MobiDB-lite"/>
    </source>
</evidence>
<proteinExistence type="predicted"/>
<accession>A0AAD7WUM0</accession>
<keyword evidence="3" id="KW-1185">Reference proteome</keyword>
<dbReference type="AlphaFoldDB" id="A0AAD7WUM0"/>
<dbReference type="Proteomes" id="UP001221898">
    <property type="component" value="Unassembled WGS sequence"/>
</dbReference>
<protein>
    <submittedName>
        <fullName evidence="2">Uncharacterized protein</fullName>
    </submittedName>
</protein>
<comment type="caution">
    <text evidence="2">The sequence shown here is derived from an EMBL/GenBank/DDBJ whole genome shotgun (WGS) entry which is preliminary data.</text>
</comment>
<reference evidence="2" key="1">
    <citation type="journal article" date="2023" name="Science">
        <title>Genome structures resolve the early diversification of teleost fishes.</title>
        <authorList>
            <person name="Parey E."/>
            <person name="Louis A."/>
            <person name="Montfort J."/>
            <person name="Bouchez O."/>
            <person name="Roques C."/>
            <person name="Iampietro C."/>
            <person name="Lluch J."/>
            <person name="Castinel A."/>
            <person name="Donnadieu C."/>
            <person name="Desvignes T."/>
            <person name="Floi Bucao C."/>
            <person name="Jouanno E."/>
            <person name="Wen M."/>
            <person name="Mejri S."/>
            <person name="Dirks R."/>
            <person name="Jansen H."/>
            <person name="Henkel C."/>
            <person name="Chen W.J."/>
            <person name="Zahm M."/>
            <person name="Cabau C."/>
            <person name="Klopp C."/>
            <person name="Thompson A.W."/>
            <person name="Robinson-Rechavi M."/>
            <person name="Braasch I."/>
            <person name="Lecointre G."/>
            <person name="Bobe J."/>
            <person name="Postlethwait J.H."/>
            <person name="Berthelot C."/>
            <person name="Roest Crollius H."/>
            <person name="Guiguen Y."/>
        </authorList>
    </citation>
    <scope>NUCLEOTIDE SEQUENCE</scope>
    <source>
        <strain evidence="2">NC1722</strain>
    </source>
</reference>
<organism evidence="2 3">
    <name type="scientific">Aldrovandia affinis</name>
    <dbReference type="NCBI Taxonomy" id="143900"/>
    <lineage>
        <taxon>Eukaryota</taxon>
        <taxon>Metazoa</taxon>
        <taxon>Chordata</taxon>
        <taxon>Craniata</taxon>
        <taxon>Vertebrata</taxon>
        <taxon>Euteleostomi</taxon>
        <taxon>Actinopterygii</taxon>
        <taxon>Neopterygii</taxon>
        <taxon>Teleostei</taxon>
        <taxon>Notacanthiformes</taxon>
        <taxon>Halosauridae</taxon>
        <taxon>Aldrovandia</taxon>
    </lineage>
</organism>
<feature type="compositionally biased region" description="Polar residues" evidence="1">
    <location>
        <begin position="44"/>
        <end position="60"/>
    </location>
</feature>
<name>A0AAD7WUM0_9TELE</name>
<feature type="region of interest" description="Disordered" evidence="1">
    <location>
        <begin position="27"/>
        <end position="111"/>
    </location>
</feature>